<dbReference type="EMBL" id="JAPDFR010000008">
    <property type="protein sequence ID" value="KAK0384650.1"/>
    <property type="molecule type" value="Genomic_DNA"/>
</dbReference>
<sequence length="760" mass="86158">MLPCHIQRHLTGDIRHRRGPCTAPSSLPASQLFLSIPSCPPHSPDETERGMKDLNLPATDLTKWRLYSHNGDHEWRYLSTPDSASSGQTFAEKYLLGLTSTPPSGAGNKPSSAPPPRSFDQAARHWACDYGGPSFLLPGLIFAMYLTRTPVPEPWQVEIMRYLARHVNGDGGWGMHLEGHSTVFATALYYVMLRLLGMDKEHPLAARARECLLSLGGATGLPQWGKIWLSCLNLYDWNGVNCIPVDIWLLPAWLPFHPSRWWVQCRVVYLPTSYLWSNRCTAPLDDVLSEIREEIYTTPYATIDFHRHRNTVAASDTIRSVSGILVFLFSILAFWCNYLRPRWLLRLANRHVDELMRREEHNTHYNCLAPVNKAFHMVCAMYEDGPDSERLRKHRERLAGYMWLGPDGMTSGGTNGVQLWDTAFAVQAAVEAGLATDPAFRKVLARAHSFLNMTQLRDDLDDPFRQRRKGGWPFSTRSNGYIVSDCASEGLKAVLMLQKECVFPALISDTRLCDCADTLLLMQNADGGFASYETTRASPLLEYLNPAEVFDDIMVEYSYVECTTAVLTALARFQRHFPKYRASEIDVATRRAARFVTSRQRPDGSWYGSWAICFTYATFFAMQAFEARGVQYNSGSEEVQRACAFLLQRQRDDGGWGEHYLSCVEKRYIEHEMSQVVNTAWAVLALMHAGYPDPRPIERGLQLIVARQQASGEWLQEGVEGVFNRTCMIGYPNYKFYFSVMALGAYSHMYLPKIQGHGEL</sequence>
<dbReference type="SUPFAM" id="SSF48239">
    <property type="entry name" value="Terpenoid cyclases/Protein prenyltransferases"/>
    <property type="match status" value="2"/>
</dbReference>
<keyword evidence="5" id="KW-0443">Lipid metabolism</keyword>
<evidence type="ECO:0000256" key="2">
    <source>
        <dbReference type="ARBA" id="ARBA00022516"/>
    </source>
</evidence>
<dbReference type="PROSITE" id="PS01074">
    <property type="entry name" value="TERPENE_SYNTHASES"/>
    <property type="match status" value="1"/>
</dbReference>
<dbReference type="InterPro" id="IPR002365">
    <property type="entry name" value="Terpene_synthase_CS"/>
</dbReference>
<dbReference type="AlphaFoldDB" id="A0AA39L5F4"/>
<feature type="domain" description="Squalene cyclase N-terminal" evidence="9">
    <location>
        <begin position="153"/>
        <end position="399"/>
    </location>
</feature>
<dbReference type="NCBIfam" id="TIGR01787">
    <property type="entry name" value="squalene_cyclas"/>
    <property type="match status" value="1"/>
</dbReference>
<dbReference type="GO" id="GO:0000250">
    <property type="term" value="F:lanosterol synthase activity"/>
    <property type="evidence" value="ECO:0007669"/>
    <property type="project" value="UniProtKB-ARBA"/>
</dbReference>
<evidence type="ECO:0000256" key="1">
    <source>
        <dbReference type="ARBA" id="ARBA00009755"/>
    </source>
</evidence>
<feature type="domain" description="Squalene cyclase C-terminal" evidence="8">
    <location>
        <begin position="419"/>
        <end position="747"/>
    </location>
</feature>
<dbReference type="Gene3D" id="6.20.120.20">
    <property type="match status" value="1"/>
</dbReference>
<dbReference type="GO" id="GO:0005811">
    <property type="term" value="C:lipid droplet"/>
    <property type="evidence" value="ECO:0007669"/>
    <property type="project" value="InterPro"/>
</dbReference>
<evidence type="ECO:0000313" key="10">
    <source>
        <dbReference type="EMBL" id="KAK0384650.1"/>
    </source>
</evidence>
<evidence type="ECO:0000256" key="5">
    <source>
        <dbReference type="ARBA" id="ARBA00023098"/>
    </source>
</evidence>
<proteinExistence type="inferred from homology"/>
<protein>
    <recommendedName>
        <fullName evidence="7">Terpene cyclase/mutase family member</fullName>
        <ecNumber evidence="7">5.4.99.-</ecNumber>
    </recommendedName>
</protein>
<gene>
    <name evidence="10" type="ORF">NLU13_8736</name>
</gene>
<comment type="caution">
    <text evidence="10">The sequence shown here is derived from an EMBL/GenBank/DDBJ whole genome shotgun (WGS) entry which is preliminary data.</text>
</comment>
<dbReference type="PANTHER" id="PTHR11764">
    <property type="entry name" value="TERPENE CYCLASE/MUTASE FAMILY MEMBER"/>
    <property type="match status" value="1"/>
</dbReference>
<dbReference type="PANTHER" id="PTHR11764:SF20">
    <property type="entry name" value="LANOSTEROL SYNTHASE"/>
    <property type="match status" value="1"/>
</dbReference>
<keyword evidence="6 7" id="KW-0413">Isomerase</keyword>
<dbReference type="GO" id="GO:0006696">
    <property type="term" value="P:ergosterol biosynthetic process"/>
    <property type="evidence" value="ECO:0007669"/>
    <property type="project" value="TreeGrafter"/>
</dbReference>
<evidence type="ECO:0000313" key="11">
    <source>
        <dbReference type="Proteomes" id="UP001175261"/>
    </source>
</evidence>
<evidence type="ECO:0000256" key="7">
    <source>
        <dbReference type="RuleBase" id="RU362003"/>
    </source>
</evidence>
<dbReference type="InterPro" id="IPR032696">
    <property type="entry name" value="SQ_cyclase_C"/>
</dbReference>
<dbReference type="InterPro" id="IPR018333">
    <property type="entry name" value="Squalene_cyclase"/>
</dbReference>
<dbReference type="InterPro" id="IPR008930">
    <property type="entry name" value="Terpenoid_cyclase/PrenylTrfase"/>
</dbReference>
<accession>A0AA39L5F4</accession>
<keyword evidence="4" id="KW-0752">Steroid biosynthesis</keyword>
<keyword evidence="2" id="KW-0444">Lipid biosynthesis</keyword>
<organism evidence="10 11">
    <name type="scientific">Sarocladium strictum</name>
    <name type="common">Black bundle disease fungus</name>
    <name type="synonym">Acremonium strictum</name>
    <dbReference type="NCBI Taxonomy" id="5046"/>
    <lineage>
        <taxon>Eukaryota</taxon>
        <taxon>Fungi</taxon>
        <taxon>Dikarya</taxon>
        <taxon>Ascomycota</taxon>
        <taxon>Pezizomycotina</taxon>
        <taxon>Sordariomycetes</taxon>
        <taxon>Hypocreomycetidae</taxon>
        <taxon>Hypocreales</taxon>
        <taxon>Sarocladiaceae</taxon>
        <taxon>Sarocladium</taxon>
    </lineage>
</organism>
<dbReference type="Pfam" id="PF13249">
    <property type="entry name" value="SQHop_cyclase_N"/>
    <property type="match status" value="1"/>
</dbReference>
<dbReference type="GO" id="GO:0016104">
    <property type="term" value="P:triterpenoid biosynthetic process"/>
    <property type="evidence" value="ECO:0007669"/>
    <property type="project" value="InterPro"/>
</dbReference>
<dbReference type="EC" id="5.4.99.-" evidence="7"/>
<keyword evidence="3" id="KW-0677">Repeat</keyword>
<evidence type="ECO:0000256" key="3">
    <source>
        <dbReference type="ARBA" id="ARBA00022737"/>
    </source>
</evidence>
<dbReference type="Pfam" id="PF13243">
    <property type="entry name" value="SQHop_cyclase_C"/>
    <property type="match status" value="1"/>
</dbReference>
<keyword evidence="11" id="KW-1185">Reference proteome</keyword>
<dbReference type="SFLD" id="SFLDG01016">
    <property type="entry name" value="Prenyltransferase_Like_2"/>
    <property type="match status" value="1"/>
</dbReference>
<name>A0AA39L5F4_SARSR</name>
<dbReference type="CDD" id="cd02892">
    <property type="entry name" value="SQCY_1"/>
    <property type="match status" value="1"/>
</dbReference>
<dbReference type="Gene3D" id="1.50.10.20">
    <property type="match status" value="2"/>
</dbReference>
<evidence type="ECO:0000259" key="8">
    <source>
        <dbReference type="Pfam" id="PF13243"/>
    </source>
</evidence>
<reference evidence="10" key="1">
    <citation type="submission" date="2022-10" db="EMBL/GenBank/DDBJ databases">
        <title>Determination and structural analysis of whole genome sequence of Sarocladium strictum F4-1.</title>
        <authorList>
            <person name="Hu L."/>
            <person name="Jiang Y."/>
        </authorList>
    </citation>
    <scope>NUCLEOTIDE SEQUENCE</scope>
    <source>
        <strain evidence="10">F4-1</strain>
    </source>
</reference>
<dbReference type="FunFam" id="1.50.10.20:FF:000002">
    <property type="entry name" value="Terpene cyclase/mutase family member"/>
    <property type="match status" value="1"/>
</dbReference>
<evidence type="ECO:0000259" key="9">
    <source>
        <dbReference type="Pfam" id="PF13249"/>
    </source>
</evidence>
<dbReference type="FunFam" id="1.50.10.20:FF:000003">
    <property type="entry name" value="Terpene cyclase/mutase family member"/>
    <property type="match status" value="1"/>
</dbReference>
<dbReference type="Proteomes" id="UP001175261">
    <property type="component" value="Unassembled WGS sequence"/>
</dbReference>
<evidence type="ECO:0000256" key="4">
    <source>
        <dbReference type="ARBA" id="ARBA00022955"/>
    </source>
</evidence>
<comment type="similarity">
    <text evidence="1 7">Belongs to the terpene cyclase/mutase family.</text>
</comment>
<evidence type="ECO:0000256" key="6">
    <source>
        <dbReference type="ARBA" id="ARBA00023235"/>
    </source>
</evidence>
<dbReference type="InterPro" id="IPR032697">
    <property type="entry name" value="SQ_cyclase_N"/>
</dbReference>